<name>A0A2Z5ZJW3_9PROT</name>
<sequence length="58" mass="6273">MVGAFTYVGHATCQCLFIILWAGRVRFTPGTNKGLFPQTACVPSKPLSPYSAQRTLGL</sequence>
<protein>
    <submittedName>
        <fullName evidence="1">Type II citrate synthase</fullName>
    </submittedName>
</protein>
<reference evidence="1 2" key="1">
    <citation type="submission" date="2018-02" db="EMBL/GenBank/DDBJ databases">
        <title>Acetobacter orientalis genome.</title>
        <authorList>
            <person name="Nakashima N."/>
            <person name="Tamura T."/>
        </authorList>
    </citation>
    <scope>NUCLEOTIDE SEQUENCE [LARGE SCALE GENOMIC DNA]</scope>
    <source>
        <strain evidence="1 2">FAN1</strain>
    </source>
</reference>
<gene>
    <name evidence="1" type="ORF">AcetOrient_orf03879</name>
</gene>
<dbReference type="EMBL" id="AP018515">
    <property type="protein sequence ID" value="BBC80900.1"/>
    <property type="molecule type" value="Genomic_DNA"/>
</dbReference>
<evidence type="ECO:0000313" key="2">
    <source>
        <dbReference type="Proteomes" id="UP000270034"/>
    </source>
</evidence>
<proteinExistence type="predicted"/>
<organism evidence="1 2">
    <name type="scientific">Acetobacter orientalis</name>
    <dbReference type="NCBI Taxonomy" id="146474"/>
    <lineage>
        <taxon>Bacteria</taxon>
        <taxon>Pseudomonadati</taxon>
        <taxon>Pseudomonadota</taxon>
        <taxon>Alphaproteobacteria</taxon>
        <taxon>Acetobacterales</taxon>
        <taxon>Acetobacteraceae</taxon>
        <taxon>Acetobacter</taxon>
    </lineage>
</organism>
<dbReference type="AlphaFoldDB" id="A0A2Z5ZJW3"/>
<accession>A0A2Z5ZJW3</accession>
<dbReference type="KEGG" id="aot:AcetOri_orf03879"/>
<evidence type="ECO:0000313" key="1">
    <source>
        <dbReference type="EMBL" id="BBC80900.1"/>
    </source>
</evidence>
<dbReference type="Proteomes" id="UP000270034">
    <property type="component" value="Chromosome"/>
</dbReference>